<dbReference type="EMBL" id="CAJOBJ010058021">
    <property type="protein sequence ID" value="CAF4405686.1"/>
    <property type="molecule type" value="Genomic_DNA"/>
</dbReference>
<evidence type="ECO:0000313" key="1">
    <source>
        <dbReference type="EMBL" id="CAF4405686.1"/>
    </source>
</evidence>
<gene>
    <name evidence="1" type="ORF">GIL414_LOCUS30367</name>
    <name evidence="2" type="ORF">GIL414_LOCUS30376</name>
</gene>
<organism evidence="2 3">
    <name type="scientific">Rotaria magnacalcarata</name>
    <dbReference type="NCBI Taxonomy" id="392030"/>
    <lineage>
        <taxon>Eukaryota</taxon>
        <taxon>Metazoa</taxon>
        <taxon>Spiralia</taxon>
        <taxon>Gnathifera</taxon>
        <taxon>Rotifera</taxon>
        <taxon>Eurotatoria</taxon>
        <taxon>Bdelloidea</taxon>
        <taxon>Philodinida</taxon>
        <taxon>Philodinidae</taxon>
        <taxon>Rotaria</taxon>
    </lineage>
</organism>
<name>A0A8S2VRY7_9BILA</name>
<protein>
    <submittedName>
        <fullName evidence="2">Uncharacterized protein</fullName>
    </submittedName>
</protein>
<dbReference type="AlphaFoldDB" id="A0A8S2VRY7"/>
<feature type="non-terminal residue" evidence="2">
    <location>
        <position position="1"/>
    </location>
</feature>
<proteinExistence type="predicted"/>
<dbReference type="EMBL" id="CAJOBJ010058057">
    <property type="protein sequence ID" value="CAF4405876.1"/>
    <property type="molecule type" value="Genomic_DNA"/>
</dbReference>
<sequence length="48" mass="5624">MNSSNSFQQAKNHLKKLKQIQLDQHQSAEHDMAICQKRRDEFIGLLQS</sequence>
<evidence type="ECO:0000313" key="2">
    <source>
        <dbReference type="EMBL" id="CAF4405876.1"/>
    </source>
</evidence>
<reference evidence="2" key="1">
    <citation type="submission" date="2021-02" db="EMBL/GenBank/DDBJ databases">
        <authorList>
            <person name="Nowell W R."/>
        </authorList>
    </citation>
    <scope>NUCLEOTIDE SEQUENCE</scope>
</reference>
<accession>A0A8S2VRY7</accession>
<comment type="caution">
    <text evidence="2">The sequence shown here is derived from an EMBL/GenBank/DDBJ whole genome shotgun (WGS) entry which is preliminary data.</text>
</comment>
<evidence type="ECO:0000313" key="3">
    <source>
        <dbReference type="Proteomes" id="UP000681720"/>
    </source>
</evidence>
<dbReference type="Proteomes" id="UP000681720">
    <property type="component" value="Unassembled WGS sequence"/>
</dbReference>